<dbReference type="AlphaFoldDB" id="A0A9P9ERN0"/>
<reference evidence="1" key="1">
    <citation type="journal article" date="2021" name="Nat. Commun.">
        <title>Genetic determinants of endophytism in the Arabidopsis root mycobiome.</title>
        <authorList>
            <person name="Mesny F."/>
            <person name="Miyauchi S."/>
            <person name="Thiergart T."/>
            <person name="Pickel B."/>
            <person name="Atanasova L."/>
            <person name="Karlsson M."/>
            <person name="Huettel B."/>
            <person name="Barry K.W."/>
            <person name="Haridas S."/>
            <person name="Chen C."/>
            <person name="Bauer D."/>
            <person name="Andreopoulos W."/>
            <person name="Pangilinan J."/>
            <person name="LaButti K."/>
            <person name="Riley R."/>
            <person name="Lipzen A."/>
            <person name="Clum A."/>
            <person name="Drula E."/>
            <person name="Henrissat B."/>
            <person name="Kohler A."/>
            <person name="Grigoriev I.V."/>
            <person name="Martin F.M."/>
            <person name="Hacquard S."/>
        </authorList>
    </citation>
    <scope>NUCLEOTIDE SEQUENCE</scope>
    <source>
        <strain evidence="1">MPI-CAGE-AT-0147</strain>
    </source>
</reference>
<evidence type="ECO:0000313" key="2">
    <source>
        <dbReference type="Proteomes" id="UP000738349"/>
    </source>
</evidence>
<name>A0A9P9ERN0_9HYPO</name>
<evidence type="ECO:0000313" key="1">
    <source>
        <dbReference type="EMBL" id="KAH7141882.1"/>
    </source>
</evidence>
<organism evidence="1 2">
    <name type="scientific">Dactylonectria macrodidyma</name>
    <dbReference type="NCBI Taxonomy" id="307937"/>
    <lineage>
        <taxon>Eukaryota</taxon>
        <taxon>Fungi</taxon>
        <taxon>Dikarya</taxon>
        <taxon>Ascomycota</taxon>
        <taxon>Pezizomycotina</taxon>
        <taxon>Sordariomycetes</taxon>
        <taxon>Hypocreomycetidae</taxon>
        <taxon>Hypocreales</taxon>
        <taxon>Nectriaceae</taxon>
        <taxon>Dactylonectria</taxon>
    </lineage>
</organism>
<accession>A0A9P9ERN0</accession>
<dbReference type="OrthoDB" id="2142759at2759"/>
<comment type="caution">
    <text evidence="1">The sequence shown here is derived from an EMBL/GenBank/DDBJ whole genome shotgun (WGS) entry which is preliminary data.</text>
</comment>
<gene>
    <name evidence="1" type="ORF">EDB81DRAFT_53788</name>
</gene>
<dbReference type="Proteomes" id="UP000738349">
    <property type="component" value="Unassembled WGS sequence"/>
</dbReference>
<keyword evidence="2" id="KW-1185">Reference proteome</keyword>
<proteinExistence type="predicted"/>
<evidence type="ECO:0008006" key="3">
    <source>
        <dbReference type="Google" id="ProtNLM"/>
    </source>
</evidence>
<sequence length="106" mass="12278">MDQYVKFDSETQPTEDPTKLITVRRDLHYLFDTCRFTFVPRQDTASQVLSLALNVFSPDDNPDLIPLYHNLSPAPLSGISIEHVFARFAWIIFSDKTMRSDQRSIK</sequence>
<protein>
    <recommendedName>
        <fullName evidence="3">HNH nuclease domain-containing protein</fullName>
    </recommendedName>
</protein>
<dbReference type="EMBL" id="JAGMUV010000010">
    <property type="protein sequence ID" value="KAH7141882.1"/>
    <property type="molecule type" value="Genomic_DNA"/>
</dbReference>